<keyword evidence="2" id="KW-1185">Reference proteome</keyword>
<comment type="caution">
    <text evidence="1">The sequence shown here is derived from an EMBL/GenBank/DDBJ whole genome shotgun (WGS) entry which is preliminary data.</text>
</comment>
<organism evidence="1 2">
    <name type="scientific">Candidatus Kurthia intestinigallinarum</name>
    <dbReference type="NCBI Taxonomy" id="1562256"/>
    <lineage>
        <taxon>Bacteria</taxon>
        <taxon>Bacillati</taxon>
        <taxon>Bacillota</taxon>
        <taxon>Bacilli</taxon>
        <taxon>Bacillales</taxon>
        <taxon>Caryophanaceae</taxon>
        <taxon>Kurthia</taxon>
    </lineage>
</organism>
<accession>A0A433RRG6</accession>
<dbReference type="RefSeq" id="WP_126991320.1">
    <property type="nucleotide sequence ID" value="NZ_JTFC01000036.1"/>
</dbReference>
<dbReference type="OrthoDB" id="2455533at2"/>
<proteinExistence type="predicted"/>
<name>A0A433RRG6_9BACL</name>
<dbReference type="AlphaFoldDB" id="A0A433RRG6"/>
<gene>
    <name evidence="1" type="ORF">QI30_14440</name>
</gene>
<dbReference type="EMBL" id="JTFC01000036">
    <property type="protein sequence ID" value="RUS53700.1"/>
    <property type="molecule type" value="Genomic_DNA"/>
</dbReference>
<dbReference type="Proteomes" id="UP000288623">
    <property type="component" value="Unassembled WGS sequence"/>
</dbReference>
<evidence type="ECO:0000313" key="2">
    <source>
        <dbReference type="Proteomes" id="UP000288623"/>
    </source>
</evidence>
<evidence type="ECO:0000313" key="1">
    <source>
        <dbReference type="EMBL" id="RUS53700.1"/>
    </source>
</evidence>
<protein>
    <submittedName>
        <fullName evidence="1">Uncharacterized protein</fullName>
    </submittedName>
</protein>
<sequence>MTFGSHIDAMQHLMNDIHKARENLQKKMGEVYLTSQSWYALQQYKATLEKCEQMLDFCFELTLLHNEMTDDASQRIIYKSVQNRMMDFIGYVAFQQHLLTIWQESDITPAILKLGKRIQQTLNSAASDLKRYLKLPDDDNDTMPPRNVLN</sequence>
<reference evidence="1 2" key="1">
    <citation type="submission" date="2014-11" db="EMBL/GenBank/DDBJ databases">
        <title>Genome sequence and analysis of novel Kurthia sp.</title>
        <authorList>
            <person name="Lawson J.N."/>
            <person name="Gonzalez J.E."/>
            <person name="Rinauldi L."/>
            <person name="Xuan Z."/>
            <person name="Firman A."/>
            <person name="Shaddox L."/>
            <person name="Trudeau A."/>
            <person name="Shah S."/>
            <person name="Reiman D."/>
        </authorList>
    </citation>
    <scope>NUCLEOTIDE SEQUENCE [LARGE SCALE GENOMIC DNA]</scope>
    <source>
        <strain evidence="1 2">3B1D</strain>
    </source>
</reference>